<evidence type="ECO:0000256" key="1">
    <source>
        <dbReference type="ARBA" id="ARBA00005375"/>
    </source>
</evidence>
<dbReference type="AlphaFoldDB" id="A0AAW0F429"/>
<dbReference type="InterPro" id="IPR029033">
    <property type="entry name" value="His_PPase_superfam"/>
</dbReference>
<comment type="caution">
    <text evidence="6">The sequence shown here is derived from an EMBL/GenBank/DDBJ whole genome shotgun (WGS) entry which is preliminary data.</text>
</comment>
<evidence type="ECO:0000313" key="6">
    <source>
        <dbReference type="EMBL" id="KAK7199979.1"/>
    </source>
</evidence>
<proteinExistence type="inferred from homology"/>
<keyword evidence="4" id="KW-0812">Transmembrane</keyword>
<dbReference type="InterPro" id="IPR050645">
    <property type="entry name" value="Histidine_acid_phosphatase"/>
</dbReference>
<feature type="compositionally biased region" description="Basic and acidic residues" evidence="3">
    <location>
        <begin position="554"/>
        <end position="567"/>
    </location>
</feature>
<accession>A0AAW0F429</accession>
<dbReference type="CDD" id="cd07061">
    <property type="entry name" value="HP_HAP_like"/>
    <property type="match status" value="1"/>
</dbReference>
<evidence type="ECO:0000256" key="5">
    <source>
        <dbReference type="SAM" id="SignalP"/>
    </source>
</evidence>
<protein>
    <submittedName>
        <fullName evidence="6">Membrane-bound acid phosphatase 2</fullName>
    </submittedName>
</protein>
<dbReference type="Gene3D" id="3.40.50.1240">
    <property type="entry name" value="Phosphoglycerate mutase-like"/>
    <property type="match status" value="1"/>
</dbReference>
<dbReference type="GO" id="GO:0016791">
    <property type="term" value="F:phosphatase activity"/>
    <property type="evidence" value="ECO:0007669"/>
    <property type="project" value="TreeGrafter"/>
</dbReference>
<keyword evidence="7" id="KW-1185">Reference proteome</keyword>
<dbReference type="Proteomes" id="UP001430356">
    <property type="component" value="Unassembled WGS sequence"/>
</dbReference>
<feature type="transmembrane region" description="Helical" evidence="4">
    <location>
        <begin position="504"/>
        <end position="531"/>
    </location>
</feature>
<dbReference type="PANTHER" id="PTHR11567:SF110">
    <property type="entry name" value="2-PHOSPHOXYLOSE PHOSPHATASE 1"/>
    <property type="match status" value="1"/>
</dbReference>
<feature type="signal peptide" evidence="5">
    <location>
        <begin position="1"/>
        <end position="28"/>
    </location>
</feature>
<sequence length="567" mass="62148">MARLNQLALRTTLIAVLIAACVVTVSLAQSNSESAAPDILDVLQIHVLHRHGARSGQPRDNASKICTESPCGYLSPAGIQMLLNVGAFLRSRYNTDATVVSAPLFESLKYNLDVSYSRSTDVLRTLQSAEALLRGFFPDTDSLYPAIHTVEESKDVLLNSNTQPWLKFFYSNNKPLLHAVCNLLTDELFSDWTELTRIGAQIYLEGYCSVYETRSDCARTLFDVGAAKKAVGQLDQYPLLQANYEKLKRISTVLFDYEYHYNQSDPLMFKQGGRGQPFVQQMAKNMEDVMAGSNKFKLMHYSAHDTTLGPIWGTLGDRTPDGMMPPFAQALVAELLQNKTTKAYYVRILRGRPGQSPDTNYAFEWDAAWQMRCIDAANNMYNATGNICPFADFKRLVRWSEPGDVRGYCYLDQQSIDIANCPTERVIYGTPSSVLVPSTCQFYRAACPKFACEPGATLNIVSMQCVCSTRDCIGNDAPPGGPGTGGAGESKPTHRGSSGLSKGAVAGVSIATFCVGAIIAAAATAALCMCARRRRARSVDRLSSDAYGKGAPAAERDEPMRDVVHRI</sequence>
<gene>
    <name evidence="6" type="ORF">NESM_000046900</name>
</gene>
<dbReference type="PROSITE" id="PS51257">
    <property type="entry name" value="PROKAR_LIPOPROTEIN"/>
    <property type="match status" value="1"/>
</dbReference>
<dbReference type="Pfam" id="PF00328">
    <property type="entry name" value="His_Phos_2"/>
    <property type="match status" value="1"/>
</dbReference>
<name>A0AAW0F429_9TRYP</name>
<keyword evidence="4" id="KW-0472">Membrane</keyword>
<keyword evidence="5" id="KW-0732">Signal</keyword>
<organism evidence="6 7">
    <name type="scientific">Novymonas esmeraldas</name>
    <dbReference type="NCBI Taxonomy" id="1808958"/>
    <lineage>
        <taxon>Eukaryota</taxon>
        <taxon>Discoba</taxon>
        <taxon>Euglenozoa</taxon>
        <taxon>Kinetoplastea</taxon>
        <taxon>Metakinetoplastina</taxon>
        <taxon>Trypanosomatida</taxon>
        <taxon>Trypanosomatidae</taxon>
        <taxon>Novymonas</taxon>
    </lineage>
</organism>
<evidence type="ECO:0000256" key="2">
    <source>
        <dbReference type="ARBA" id="ARBA00022801"/>
    </source>
</evidence>
<dbReference type="EMBL" id="JAECZO010000002">
    <property type="protein sequence ID" value="KAK7199979.1"/>
    <property type="molecule type" value="Genomic_DNA"/>
</dbReference>
<dbReference type="SUPFAM" id="SSF53254">
    <property type="entry name" value="Phosphoglycerate mutase-like"/>
    <property type="match status" value="1"/>
</dbReference>
<feature type="region of interest" description="Disordered" evidence="3">
    <location>
        <begin position="478"/>
        <end position="498"/>
    </location>
</feature>
<evidence type="ECO:0000256" key="3">
    <source>
        <dbReference type="SAM" id="MobiDB-lite"/>
    </source>
</evidence>
<comment type="similarity">
    <text evidence="1">Belongs to the histidine acid phosphatase family.</text>
</comment>
<evidence type="ECO:0000256" key="4">
    <source>
        <dbReference type="SAM" id="Phobius"/>
    </source>
</evidence>
<dbReference type="InterPro" id="IPR000560">
    <property type="entry name" value="His_Pase_clade-2"/>
</dbReference>
<keyword evidence="4" id="KW-1133">Transmembrane helix</keyword>
<feature type="region of interest" description="Disordered" evidence="3">
    <location>
        <begin position="541"/>
        <end position="567"/>
    </location>
</feature>
<keyword evidence="2" id="KW-0378">Hydrolase</keyword>
<feature type="chain" id="PRO_5043956725" evidence="5">
    <location>
        <begin position="29"/>
        <end position="567"/>
    </location>
</feature>
<dbReference type="PANTHER" id="PTHR11567">
    <property type="entry name" value="ACID PHOSPHATASE-RELATED"/>
    <property type="match status" value="1"/>
</dbReference>
<evidence type="ECO:0000313" key="7">
    <source>
        <dbReference type="Proteomes" id="UP001430356"/>
    </source>
</evidence>
<reference evidence="6 7" key="1">
    <citation type="journal article" date="2021" name="MBio">
        <title>A New Model Trypanosomatid, Novymonas esmeraldas: Genomic Perception of Its 'Candidatus Pandoraea novymonadis' Endosymbiont.</title>
        <authorList>
            <person name="Zakharova A."/>
            <person name="Saura A."/>
            <person name="Butenko A."/>
            <person name="Podesvova L."/>
            <person name="Warmusova S."/>
            <person name="Kostygov A.Y."/>
            <person name="Nenarokova A."/>
            <person name="Lukes J."/>
            <person name="Opperdoes F.R."/>
            <person name="Yurchenko V."/>
        </authorList>
    </citation>
    <scope>NUCLEOTIDE SEQUENCE [LARGE SCALE GENOMIC DNA]</scope>
    <source>
        <strain evidence="6 7">E262AT.01</strain>
    </source>
</reference>